<keyword evidence="1" id="KW-0812">Transmembrane</keyword>
<keyword evidence="1" id="KW-1133">Transmembrane helix</keyword>
<dbReference type="Proteomes" id="UP001156102">
    <property type="component" value="Unassembled WGS sequence"/>
</dbReference>
<dbReference type="RefSeq" id="WP_254758897.1">
    <property type="nucleotide sequence ID" value="NZ_JANCLT010000004.1"/>
</dbReference>
<protein>
    <submittedName>
        <fullName evidence="2">Uncharacterized protein</fullName>
    </submittedName>
</protein>
<keyword evidence="3" id="KW-1185">Reference proteome</keyword>
<keyword evidence="1" id="KW-0472">Membrane</keyword>
<comment type="caution">
    <text evidence="2">The sequence shown here is derived from an EMBL/GenBank/DDBJ whole genome shotgun (WGS) entry which is preliminary data.</text>
</comment>
<evidence type="ECO:0000313" key="2">
    <source>
        <dbReference type="EMBL" id="MCP8968993.1"/>
    </source>
</evidence>
<name>A0AA41X9Y2_9BACI</name>
<gene>
    <name evidence="2" type="ORF">NK662_10635</name>
</gene>
<dbReference type="AlphaFoldDB" id="A0AA41X9Y2"/>
<sequence>MGKKYTAFVEEIPQQAPPKQSSGYTKIIAIILLLLAGALWFFWVFESEKPTEGSRTVENGNEVKVVSNDFQSERYKSFVKEETEKYILQTVHDSYHHDKKYFAKSSMEYYIENFRKAVGLSYDENQGYISLETFPYVTGDGSSVQHISGGSYTATVHLKIMEKVNGNCVNTENKTYTVNGHVTTEPVKVLFLFHYYKKKYIVDHMGEGK</sequence>
<organism evidence="2 3">
    <name type="scientific">Ectobacillus ponti</name>
    <dbReference type="NCBI Taxonomy" id="2961894"/>
    <lineage>
        <taxon>Bacteria</taxon>
        <taxon>Bacillati</taxon>
        <taxon>Bacillota</taxon>
        <taxon>Bacilli</taxon>
        <taxon>Bacillales</taxon>
        <taxon>Bacillaceae</taxon>
        <taxon>Ectobacillus</taxon>
    </lineage>
</organism>
<proteinExistence type="predicted"/>
<dbReference type="EMBL" id="JANCLT010000004">
    <property type="protein sequence ID" value="MCP8968993.1"/>
    <property type="molecule type" value="Genomic_DNA"/>
</dbReference>
<evidence type="ECO:0000313" key="3">
    <source>
        <dbReference type="Proteomes" id="UP001156102"/>
    </source>
</evidence>
<accession>A0AA41X9Y2</accession>
<feature type="transmembrane region" description="Helical" evidence="1">
    <location>
        <begin position="27"/>
        <end position="45"/>
    </location>
</feature>
<evidence type="ECO:0000256" key="1">
    <source>
        <dbReference type="SAM" id="Phobius"/>
    </source>
</evidence>
<reference evidence="2" key="1">
    <citation type="submission" date="2022-07" db="EMBL/GenBank/DDBJ databases">
        <authorList>
            <person name="Li W.-J."/>
            <person name="Deng Q.-Q."/>
        </authorList>
    </citation>
    <scope>NUCLEOTIDE SEQUENCE</scope>
    <source>
        <strain evidence="2">SYSU M60031</strain>
    </source>
</reference>